<proteinExistence type="predicted"/>
<dbReference type="EMBL" id="CP001807">
    <property type="protein sequence ID" value="ACY47595.1"/>
    <property type="molecule type" value="Genomic_DNA"/>
</dbReference>
<sequence>MGFHKSTNAMSDPDRRHMLEAIRRNRPPAARLPEIPAFATAGEAALRERFVEKVRQAGGEVLEALEDALAAVLHPLLPAQWASTVPGLAGPVPLETVDDPHVLADLEALVCPARLGVAENGAVWLDDEALGHRAAAFLVEHLIVVLDGRHLVADLHEAYARLAPTWQGFGLWVAGPSKTADIEQTLVHGIHGPRRFTVVLRIP</sequence>
<dbReference type="InterPro" id="IPR037171">
    <property type="entry name" value="NagB/RpiA_transferase-like"/>
</dbReference>
<dbReference type="PANTHER" id="PTHR43682">
    <property type="entry name" value="LACTATE UTILIZATION PROTEIN C"/>
    <property type="match status" value="1"/>
</dbReference>
<feature type="domain" description="LUD" evidence="1">
    <location>
        <begin position="106"/>
        <end position="200"/>
    </location>
</feature>
<dbReference type="Pfam" id="PF02589">
    <property type="entry name" value="LUD_dom"/>
    <property type="match status" value="1"/>
</dbReference>
<reference evidence="2 3" key="1">
    <citation type="journal article" date="2009" name="Stand. Genomic Sci.">
        <title>Complete genome sequence of Rhodothermus marinus type strain (R-10).</title>
        <authorList>
            <person name="Nolan M."/>
            <person name="Tindall B.J."/>
            <person name="Pomrenke H."/>
            <person name="Lapidus A."/>
            <person name="Copeland A."/>
            <person name="Glavina Del Rio T."/>
            <person name="Lucas S."/>
            <person name="Chen F."/>
            <person name="Tice H."/>
            <person name="Cheng J.F."/>
            <person name="Saunders E."/>
            <person name="Han C."/>
            <person name="Bruce D."/>
            <person name="Goodwin L."/>
            <person name="Chain P."/>
            <person name="Pitluck S."/>
            <person name="Ovchinikova G."/>
            <person name="Pati A."/>
            <person name="Ivanova N."/>
            <person name="Mavromatis K."/>
            <person name="Chen A."/>
            <person name="Palaniappan K."/>
            <person name="Land M."/>
            <person name="Hauser L."/>
            <person name="Chang Y.J."/>
            <person name="Jeffries C.D."/>
            <person name="Brettin T."/>
            <person name="Goker M."/>
            <person name="Bristow J."/>
            <person name="Eisen J.A."/>
            <person name="Markowitz V."/>
            <person name="Hugenholtz P."/>
            <person name="Kyrpides N.C."/>
            <person name="Klenk H.P."/>
            <person name="Detter J.C."/>
        </authorList>
    </citation>
    <scope>NUCLEOTIDE SEQUENCE [LARGE SCALE GENOMIC DNA]</scope>
    <source>
        <strain evidence="3">ATCC 43812 / DSM 4252 / R-10</strain>
    </source>
</reference>
<evidence type="ECO:0000313" key="2">
    <source>
        <dbReference type="EMBL" id="ACY47595.1"/>
    </source>
</evidence>
<dbReference type="SUPFAM" id="SSF100950">
    <property type="entry name" value="NagB/RpiA/CoA transferase-like"/>
    <property type="match status" value="1"/>
</dbReference>
<dbReference type="eggNOG" id="COG1556">
    <property type="taxonomic scope" value="Bacteria"/>
</dbReference>
<dbReference type="STRING" id="518766.Rmar_0697"/>
<dbReference type="InterPro" id="IPR003741">
    <property type="entry name" value="LUD_dom"/>
</dbReference>
<protein>
    <recommendedName>
        <fullName evidence="1">LUD domain-containing protein</fullName>
    </recommendedName>
</protein>
<accession>D0MG39</accession>
<dbReference type="KEGG" id="rmr:Rmar_0697"/>
<dbReference type="HOGENOM" id="CLU_090664_2_0_10"/>
<dbReference type="PANTHER" id="PTHR43682:SF1">
    <property type="entry name" value="LACTATE UTILIZATION PROTEIN C"/>
    <property type="match status" value="1"/>
</dbReference>
<evidence type="ECO:0000313" key="3">
    <source>
        <dbReference type="Proteomes" id="UP000002221"/>
    </source>
</evidence>
<dbReference type="Proteomes" id="UP000002221">
    <property type="component" value="Chromosome"/>
</dbReference>
<keyword evidence="3" id="KW-1185">Reference proteome</keyword>
<dbReference type="InterPro" id="IPR024185">
    <property type="entry name" value="FTHF_cligase-like_sf"/>
</dbReference>
<evidence type="ECO:0000259" key="1">
    <source>
        <dbReference type="Pfam" id="PF02589"/>
    </source>
</evidence>
<dbReference type="Gene3D" id="3.40.50.10420">
    <property type="entry name" value="NagB/RpiA/CoA transferase-like"/>
    <property type="match status" value="1"/>
</dbReference>
<organism evidence="2 3">
    <name type="scientific">Rhodothermus marinus (strain ATCC 43812 / DSM 4252 / R-10)</name>
    <name type="common">Rhodothermus obamensis</name>
    <dbReference type="NCBI Taxonomy" id="518766"/>
    <lineage>
        <taxon>Bacteria</taxon>
        <taxon>Pseudomonadati</taxon>
        <taxon>Rhodothermota</taxon>
        <taxon>Rhodothermia</taxon>
        <taxon>Rhodothermales</taxon>
        <taxon>Rhodothermaceae</taxon>
        <taxon>Rhodothermus</taxon>
    </lineage>
</organism>
<name>D0MG39_RHOM4</name>
<dbReference type="AlphaFoldDB" id="D0MG39"/>
<gene>
    <name evidence="2" type="ordered locus">Rmar_0697</name>
</gene>